<keyword evidence="3" id="KW-1185">Reference proteome</keyword>
<accession>K9X440</accession>
<evidence type="ECO:0000256" key="1">
    <source>
        <dbReference type="SAM" id="SignalP"/>
    </source>
</evidence>
<dbReference type="NCBIfam" id="TIGR02595">
    <property type="entry name" value="PEP_CTERM"/>
    <property type="match status" value="1"/>
</dbReference>
<gene>
    <name evidence="2" type="ORF">Cylst_4765</name>
</gene>
<dbReference type="HOGENOM" id="CLU_1276230_0_0_3"/>
<dbReference type="RefSeq" id="WP_015210063.1">
    <property type="nucleotide sequence ID" value="NC_019757.1"/>
</dbReference>
<dbReference type="InterPro" id="IPR013424">
    <property type="entry name" value="Ice-binding_C"/>
</dbReference>
<dbReference type="AlphaFoldDB" id="K9X440"/>
<dbReference type="OrthoDB" id="572651at2"/>
<organism evidence="2 3">
    <name type="scientific">Cylindrospermum stagnale PCC 7417</name>
    <dbReference type="NCBI Taxonomy" id="56107"/>
    <lineage>
        <taxon>Bacteria</taxon>
        <taxon>Bacillati</taxon>
        <taxon>Cyanobacteriota</taxon>
        <taxon>Cyanophyceae</taxon>
        <taxon>Nostocales</taxon>
        <taxon>Nostocaceae</taxon>
        <taxon>Cylindrospermum</taxon>
    </lineage>
</organism>
<evidence type="ECO:0000313" key="2">
    <source>
        <dbReference type="EMBL" id="AFZ26826.1"/>
    </source>
</evidence>
<reference evidence="2 3" key="1">
    <citation type="submission" date="2012-06" db="EMBL/GenBank/DDBJ databases">
        <title>Finished chromosome of genome of Cylindrospermum stagnale PCC 7417.</title>
        <authorList>
            <consortium name="US DOE Joint Genome Institute"/>
            <person name="Gugger M."/>
            <person name="Coursin T."/>
            <person name="Rippka R."/>
            <person name="Tandeau De Marsac N."/>
            <person name="Huntemann M."/>
            <person name="Wei C.-L."/>
            <person name="Han J."/>
            <person name="Detter J.C."/>
            <person name="Han C."/>
            <person name="Tapia R."/>
            <person name="Chen A."/>
            <person name="Kyrpides N."/>
            <person name="Mavromatis K."/>
            <person name="Markowitz V."/>
            <person name="Szeto E."/>
            <person name="Ivanova N."/>
            <person name="Pagani I."/>
            <person name="Pati A."/>
            <person name="Goodwin L."/>
            <person name="Nordberg H.P."/>
            <person name="Cantor M.N."/>
            <person name="Hua S.X."/>
            <person name="Woyke T."/>
            <person name="Kerfeld C.A."/>
        </authorList>
    </citation>
    <scope>NUCLEOTIDE SEQUENCE [LARGE SCALE GENOMIC DNA]</scope>
    <source>
        <strain evidence="2 3">PCC 7417</strain>
    </source>
</reference>
<evidence type="ECO:0000313" key="3">
    <source>
        <dbReference type="Proteomes" id="UP000010475"/>
    </source>
</evidence>
<feature type="chain" id="PRO_5003937803" evidence="1">
    <location>
        <begin position="27"/>
        <end position="228"/>
    </location>
</feature>
<keyword evidence="1" id="KW-0732">Signal</keyword>
<protein>
    <submittedName>
        <fullName evidence="2">PEP-CTERM putative exosortase interaction domain-containing protein</fullName>
    </submittedName>
</protein>
<dbReference type="eggNOG" id="ENOG50344IJ">
    <property type="taxonomic scope" value="Bacteria"/>
</dbReference>
<dbReference type="Proteomes" id="UP000010475">
    <property type="component" value="Chromosome"/>
</dbReference>
<dbReference type="EMBL" id="CP003642">
    <property type="protein sequence ID" value="AFZ26826.1"/>
    <property type="molecule type" value="Genomic_DNA"/>
</dbReference>
<feature type="signal peptide" evidence="1">
    <location>
        <begin position="1"/>
        <end position="26"/>
    </location>
</feature>
<proteinExistence type="predicted"/>
<sequence>MKFLTKVITLSSLATSIMLVANPAQAVIITYTDQASFLNAIYPDYYLETFESVPLDTATLSPINFSNGTYSYSASAANDFFPAGSGSDHWLSTDESTDPIIFSNFSPTITAIGGFFFGSEIDGALIPGIITASVNEGSSSQSITTNSTTNFFGFISDDGTPLTSLVASTTEINTDEFVWPTVNNLIVGQASQASQPVPEPANIFGLSIGIGFGFILKRRFTKSNKIIG</sequence>
<dbReference type="KEGG" id="csg:Cylst_4765"/>
<name>K9X440_9NOST</name>